<dbReference type="KEGG" id="pur:AOC03_10155"/>
<dbReference type="RefSeq" id="WP_062535675.1">
    <property type="nucleotide sequence ID" value="NZ_CP012678.1"/>
</dbReference>
<accession>A0A0M3V9B7</accession>
<dbReference type="Proteomes" id="UP000059847">
    <property type="component" value="Chromosome"/>
</dbReference>
<reference evidence="1 2" key="1">
    <citation type="submission" date="2015-09" db="EMBL/GenBank/DDBJ databases">
        <title>Complete genome of Psychrobacter urativorans R10.10B.</title>
        <authorList>
            <person name="See-Too W.S."/>
            <person name="Chan K.G."/>
        </authorList>
    </citation>
    <scope>NUCLEOTIDE SEQUENCE [LARGE SCALE GENOMIC DNA]</scope>
    <source>
        <strain evidence="1 2">R10.10B</strain>
    </source>
</reference>
<dbReference type="OrthoDB" id="1492799at2"/>
<evidence type="ECO:0000313" key="2">
    <source>
        <dbReference type="Proteomes" id="UP000059847"/>
    </source>
</evidence>
<protein>
    <recommendedName>
        <fullName evidence="3">MAE-28990/MAE-18760-like HEPN domain-containing protein</fullName>
    </recommendedName>
</protein>
<name>A0A0M3V9B7_9GAMM</name>
<gene>
    <name evidence="1" type="ORF">AOC03_10155</name>
</gene>
<dbReference type="AlphaFoldDB" id="A0A0M3V9B7"/>
<evidence type="ECO:0008006" key="3">
    <source>
        <dbReference type="Google" id="ProtNLM"/>
    </source>
</evidence>
<keyword evidence="2" id="KW-1185">Reference proteome</keyword>
<proteinExistence type="predicted"/>
<sequence length="190" mass="21898">MMSEEESYLQEIRNEYERKSFFLHHDLGADVHWLFTQALSALDSELYLPACTSFVNGIEASLRITMAQIKKPCIVMDLDNISTLSNSLLLVAQNNGLPIEALAFPEEKLFLKNLNSKRPNKTDVEIVRIRHNLCHGNFLEYTNTDLGEGNYFFTPECCRPLAHQLHDLCCEWTVQLGKFRAELFKRSNQL</sequence>
<dbReference type="EMBL" id="CP012678">
    <property type="protein sequence ID" value="ALF60357.1"/>
    <property type="molecule type" value="Genomic_DNA"/>
</dbReference>
<evidence type="ECO:0000313" key="1">
    <source>
        <dbReference type="EMBL" id="ALF60357.1"/>
    </source>
</evidence>
<organism evidence="1 2">
    <name type="scientific">Psychrobacter urativorans</name>
    <dbReference type="NCBI Taxonomy" id="45610"/>
    <lineage>
        <taxon>Bacteria</taxon>
        <taxon>Pseudomonadati</taxon>
        <taxon>Pseudomonadota</taxon>
        <taxon>Gammaproteobacteria</taxon>
        <taxon>Moraxellales</taxon>
        <taxon>Moraxellaceae</taxon>
        <taxon>Psychrobacter</taxon>
    </lineage>
</organism>